<dbReference type="InterPro" id="IPR002028">
    <property type="entry name" value="Trp_synthase_suA"/>
</dbReference>
<accession>A0A6S6R5A3</accession>
<dbReference type="EMBL" id="AP023367">
    <property type="protein sequence ID" value="BCJ94632.1"/>
    <property type="molecule type" value="Genomic_DNA"/>
</dbReference>
<evidence type="ECO:0000256" key="4">
    <source>
        <dbReference type="ARBA" id="ARBA00022605"/>
    </source>
</evidence>
<dbReference type="Pfam" id="PF00290">
    <property type="entry name" value="Trp_syntA"/>
    <property type="match status" value="1"/>
</dbReference>
<evidence type="ECO:0000256" key="10">
    <source>
        <dbReference type="RuleBase" id="RU003662"/>
    </source>
</evidence>
<dbReference type="RefSeq" id="WP_184089585.1">
    <property type="nucleotide sequence ID" value="NZ_AP023367.1"/>
</dbReference>
<dbReference type="PROSITE" id="PS00167">
    <property type="entry name" value="TRP_SYNTHASE_ALPHA"/>
    <property type="match status" value="1"/>
</dbReference>
<dbReference type="InterPro" id="IPR011060">
    <property type="entry name" value="RibuloseP-bd_barrel"/>
</dbReference>
<evidence type="ECO:0000313" key="12">
    <source>
        <dbReference type="Proteomes" id="UP000515561"/>
    </source>
</evidence>
<dbReference type="AlphaFoldDB" id="A0A6S6R5A3"/>
<comment type="catalytic activity">
    <reaction evidence="8 9">
        <text>(1S,2R)-1-C-(indol-3-yl)glycerol 3-phosphate + L-serine = D-glyceraldehyde 3-phosphate + L-tryptophan + H2O</text>
        <dbReference type="Rhea" id="RHEA:10532"/>
        <dbReference type="ChEBI" id="CHEBI:15377"/>
        <dbReference type="ChEBI" id="CHEBI:33384"/>
        <dbReference type="ChEBI" id="CHEBI:57912"/>
        <dbReference type="ChEBI" id="CHEBI:58866"/>
        <dbReference type="ChEBI" id="CHEBI:59776"/>
        <dbReference type="EC" id="4.2.1.20"/>
    </reaction>
</comment>
<dbReference type="InterPro" id="IPR013785">
    <property type="entry name" value="Aldolase_TIM"/>
</dbReference>
<evidence type="ECO:0000256" key="8">
    <source>
        <dbReference type="ARBA" id="ARBA00049047"/>
    </source>
</evidence>
<name>A0A6S6R5A3_9FIRM</name>
<evidence type="ECO:0000256" key="9">
    <source>
        <dbReference type="HAMAP-Rule" id="MF_00131"/>
    </source>
</evidence>
<feature type="active site" description="Proton acceptor" evidence="9">
    <location>
        <position position="44"/>
    </location>
</feature>
<dbReference type="CDD" id="cd04724">
    <property type="entry name" value="Tryptophan_synthase_alpha"/>
    <property type="match status" value="1"/>
</dbReference>
<comment type="subunit">
    <text evidence="3 9">Tetramer of two alpha and two beta chains.</text>
</comment>
<dbReference type="SUPFAM" id="SSF51366">
    <property type="entry name" value="Ribulose-phoshate binding barrel"/>
    <property type="match status" value="1"/>
</dbReference>
<dbReference type="GO" id="GO:0005829">
    <property type="term" value="C:cytosol"/>
    <property type="evidence" value="ECO:0007669"/>
    <property type="project" value="TreeGrafter"/>
</dbReference>
<keyword evidence="5 9" id="KW-0822">Tryptophan biosynthesis</keyword>
<dbReference type="PANTHER" id="PTHR43406:SF1">
    <property type="entry name" value="TRYPTOPHAN SYNTHASE ALPHA CHAIN, CHLOROPLASTIC"/>
    <property type="match status" value="1"/>
</dbReference>
<comment type="similarity">
    <text evidence="9 10">Belongs to the TrpA family.</text>
</comment>
<sequence>MSRIQTAFQKGKAFIAFVTGGDPDLETTEQLIYAMEEAGADLIEIGIPFSDPIAEGAVIQEANERALSSGCTTDTLFDLIAKVRQKVKVPLVFLTYINPIYTYGKDRFMSKCKESGIDGIIIPDLPYEEKDELEPDCLRYGIDLITLIAPTSNERIKMIAKDAKGFIYCVSSLGVTGVRSEINTDVDSMISLVREVTTTPCAVGFGISTPDQAAKFAKASDGAIVGSAIVKIIAQHGKDSLSYVSDYVKAMKEAVRNA</sequence>
<dbReference type="KEGG" id="acel:acsn021_22010"/>
<gene>
    <name evidence="9 11" type="primary">trpA</name>
    <name evidence="11" type="ORF">acsn021_22010</name>
</gene>
<dbReference type="UniPathway" id="UPA00035">
    <property type="reaction ID" value="UER00044"/>
</dbReference>
<dbReference type="HAMAP" id="MF_00131">
    <property type="entry name" value="Trp_synth_alpha"/>
    <property type="match status" value="1"/>
</dbReference>
<evidence type="ECO:0000256" key="5">
    <source>
        <dbReference type="ARBA" id="ARBA00022822"/>
    </source>
</evidence>
<keyword evidence="12" id="KW-1185">Reference proteome</keyword>
<evidence type="ECO:0000313" key="11">
    <source>
        <dbReference type="EMBL" id="BCJ94632.1"/>
    </source>
</evidence>
<evidence type="ECO:0000256" key="2">
    <source>
        <dbReference type="ARBA" id="ARBA00004733"/>
    </source>
</evidence>
<proteinExistence type="inferred from homology"/>
<evidence type="ECO:0000256" key="3">
    <source>
        <dbReference type="ARBA" id="ARBA00011270"/>
    </source>
</evidence>
<feature type="active site" description="Proton acceptor" evidence="9">
    <location>
        <position position="55"/>
    </location>
</feature>
<dbReference type="NCBIfam" id="TIGR00262">
    <property type="entry name" value="trpA"/>
    <property type="match status" value="1"/>
</dbReference>
<evidence type="ECO:0000256" key="1">
    <source>
        <dbReference type="ARBA" id="ARBA00003365"/>
    </source>
</evidence>
<comment type="function">
    <text evidence="1 9">The alpha subunit is responsible for the aldol cleavage of indoleglycerol phosphate to indole and glyceraldehyde 3-phosphate.</text>
</comment>
<evidence type="ECO:0000256" key="6">
    <source>
        <dbReference type="ARBA" id="ARBA00023141"/>
    </source>
</evidence>
<dbReference type="FunFam" id="3.20.20.70:FF:000037">
    <property type="entry name" value="Tryptophan synthase alpha chain"/>
    <property type="match status" value="1"/>
</dbReference>
<dbReference type="Proteomes" id="UP000515561">
    <property type="component" value="Chromosome"/>
</dbReference>
<dbReference type="InterPro" id="IPR018204">
    <property type="entry name" value="Trp_synthase_alpha_AS"/>
</dbReference>
<dbReference type="PANTHER" id="PTHR43406">
    <property type="entry name" value="TRYPTOPHAN SYNTHASE, ALPHA CHAIN"/>
    <property type="match status" value="1"/>
</dbReference>
<keyword evidence="4 9" id="KW-0028">Amino-acid biosynthesis</keyword>
<dbReference type="EC" id="4.2.1.20" evidence="9"/>
<comment type="pathway">
    <text evidence="2 9">Amino-acid biosynthesis; L-tryptophan biosynthesis; L-tryptophan from chorismate: step 5/5.</text>
</comment>
<keyword evidence="6 9" id="KW-0057">Aromatic amino acid biosynthesis</keyword>
<dbReference type="Gene3D" id="3.20.20.70">
    <property type="entry name" value="Aldolase class I"/>
    <property type="match status" value="1"/>
</dbReference>
<evidence type="ECO:0000256" key="7">
    <source>
        <dbReference type="ARBA" id="ARBA00023239"/>
    </source>
</evidence>
<protein>
    <recommendedName>
        <fullName evidence="9">Tryptophan synthase alpha chain</fullName>
        <ecNumber evidence="9">4.2.1.20</ecNumber>
    </recommendedName>
</protein>
<dbReference type="GO" id="GO:0004834">
    <property type="term" value="F:tryptophan synthase activity"/>
    <property type="evidence" value="ECO:0007669"/>
    <property type="project" value="UniProtKB-UniRule"/>
</dbReference>
<organism evidence="11 12">
    <name type="scientific">Anaerocolumna cellulosilytica</name>
    <dbReference type="NCBI Taxonomy" id="433286"/>
    <lineage>
        <taxon>Bacteria</taxon>
        <taxon>Bacillati</taxon>
        <taxon>Bacillota</taxon>
        <taxon>Clostridia</taxon>
        <taxon>Lachnospirales</taxon>
        <taxon>Lachnospiraceae</taxon>
        <taxon>Anaerocolumna</taxon>
    </lineage>
</organism>
<reference evidence="11 12" key="1">
    <citation type="journal article" date="2016" name="Int. J. Syst. Evol. Microbiol.">
        <title>Descriptions of Anaerotaenia torta gen. nov., sp. nov. and Anaerocolumna cellulosilytica gen. nov., sp. nov. isolated from a methanogenic reactor of cattle waste.</title>
        <authorList>
            <person name="Uek A."/>
            <person name="Ohtaki Y."/>
            <person name="Kaku N."/>
            <person name="Ueki K."/>
        </authorList>
    </citation>
    <scope>NUCLEOTIDE SEQUENCE [LARGE SCALE GENOMIC DNA]</scope>
    <source>
        <strain evidence="11 12">SN021</strain>
    </source>
</reference>
<keyword evidence="7 9" id="KW-0456">Lyase</keyword>